<dbReference type="SMART" id="SM00347">
    <property type="entry name" value="HTH_MARR"/>
    <property type="match status" value="1"/>
</dbReference>
<dbReference type="PANTHER" id="PTHR33164">
    <property type="entry name" value="TRANSCRIPTIONAL REGULATOR, MARR FAMILY"/>
    <property type="match status" value="1"/>
</dbReference>
<reference evidence="2 3" key="1">
    <citation type="submission" date="2017-08" db="EMBL/GenBank/DDBJ databases">
        <title>A Genome Sequence of Oceanimonas doudoroffii ATCC 27123T.</title>
        <authorList>
            <person name="Brennan M.A."/>
            <person name="Maclea K.S."/>
            <person name="Mcclelland W.D."/>
            <person name="Trachtenberg A.M."/>
        </authorList>
    </citation>
    <scope>NUCLEOTIDE SEQUENCE [LARGE SCALE GENOMIC DNA]</scope>
    <source>
        <strain evidence="2 3">ATCC 27123</strain>
    </source>
</reference>
<dbReference type="InterPro" id="IPR039422">
    <property type="entry name" value="MarR/SlyA-like"/>
</dbReference>
<dbReference type="OrthoDB" id="6196575at2"/>
<protein>
    <submittedName>
        <fullName evidence="2">MarR family transcriptional regulator</fullName>
    </submittedName>
</protein>
<dbReference type="Gene3D" id="1.10.10.10">
    <property type="entry name" value="Winged helix-like DNA-binding domain superfamily/Winged helix DNA-binding domain"/>
    <property type="match status" value="1"/>
</dbReference>
<dbReference type="InterPro" id="IPR000835">
    <property type="entry name" value="HTH_MarR-typ"/>
</dbReference>
<dbReference type="InterPro" id="IPR036390">
    <property type="entry name" value="WH_DNA-bd_sf"/>
</dbReference>
<dbReference type="PROSITE" id="PS50995">
    <property type="entry name" value="HTH_MARR_2"/>
    <property type="match status" value="1"/>
</dbReference>
<dbReference type="PANTHER" id="PTHR33164:SF43">
    <property type="entry name" value="HTH-TYPE TRANSCRIPTIONAL REPRESSOR YETL"/>
    <property type="match status" value="1"/>
</dbReference>
<name>A0A233RHL3_9GAMM</name>
<feature type="domain" description="HTH marR-type" evidence="1">
    <location>
        <begin position="7"/>
        <end position="137"/>
    </location>
</feature>
<dbReference type="EMBL" id="NBIM01000001">
    <property type="protein sequence ID" value="OXY82881.1"/>
    <property type="molecule type" value="Genomic_DNA"/>
</dbReference>
<accession>A0A233RHL3</accession>
<dbReference type="Pfam" id="PF12802">
    <property type="entry name" value="MarR_2"/>
    <property type="match status" value="1"/>
</dbReference>
<dbReference type="PRINTS" id="PR00598">
    <property type="entry name" value="HTHMARR"/>
</dbReference>
<evidence type="ECO:0000259" key="1">
    <source>
        <dbReference type="PROSITE" id="PS50995"/>
    </source>
</evidence>
<evidence type="ECO:0000313" key="3">
    <source>
        <dbReference type="Proteomes" id="UP000242757"/>
    </source>
</evidence>
<sequence length="150" mass="17051">MTHPAFNDSLHRLMHAYKRQLRAGIRQHHISLPITHIRVLKAICRIPDVTARDIAQRMDQDKAQITRALNELTRSGFIARTPNPHDKRSQLLAPTAEGQALLSKIERLEQQAVTQMTHNLDSQELASFVRIANIMIDNVAHSRPDSKGEQ</sequence>
<dbReference type="Proteomes" id="UP000242757">
    <property type="component" value="Unassembled WGS sequence"/>
</dbReference>
<dbReference type="RefSeq" id="WP_094199659.1">
    <property type="nucleotide sequence ID" value="NZ_NBIM01000001.1"/>
</dbReference>
<organism evidence="2 3">
    <name type="scientific">Oceanimonas doudoroffii</name>
    <dbReference type="NCBI Taxonomy" id="84158"/>
    <lineage>
        <taxon>Bacteria</taxon>
        <taxon>Pseudomonadati</taxon>
        <taxon>Pseudomonadota</taxon>
        <taxon>Gammaproteobacteria</taxon>
        <taxon>Aeromonadales</taxon>
        <taxon>Aeromonadaceae</taxon>
        <taxon>Oceanimonas</taxon>
    </lineage>
</organism>
<dbReference type="InterPro" id="IPR036388">
    <property type="entry name" value="WH-like_DNA-bd_sf"/>
</dbReference>
<gene>
    <name evidence="2" type="ORF">B6S08_05080</name>
</gene>
<proteinExistence type="predicted"/>
<dbReference type="AlphaFoldDB" id="A0A233RHL3"/>
<dbReference type="GO" id="GO:0003700">
    <property type="term" value="F:DNA-binding transcription factor activity"/>
    <property type="evidence" value="ECO:0007669"/>
    <property type="project" value="InterPro"/>
</dbReference>
<dbReference type="GO" id="GO:0006950">
    <property type="term" value="P:response to stress"/>
    <property type="evidence" value="ECO:0007669"/>
    <property type="project" value="TreeGrafter"/>
</dbReference>
<comment type="caution">
    <text evidence="2">The sequence shown here is derived from an EMBL/GenBank/DDBJ whole genome shotgun (WGS) entry which is preliminary data.</text>
</comment>
<dbReference type="SUPFAM" id="SSF46785">
    <property type="entry name" value="Winged helix' DNA-binding domain"/>
    <property type="match status" value="1"/>
</dbReference>
<keyword evidence="3" id="KW-1185">Reference proteome</keyword>
<evidence type="ECO:0000313" key="2">
    <source>
        <dbReference type="EMBL" id="OXY82881.1"/>
    </source>
</evidence>